<dbReference type="SMART" id="SM00228">
    <property type="entry name" value="PDZ"/>
    <property type="match status" value="1"/>
</dbReference>
<dbReference type="MEROPS" id="S55.001"/>
<proteinExistence type="predicted"/>
<dbReference type="InterPro" id="IPR009003">
    <property type="entry name" value="Peptidase_S1_PA"/>
</dbReference>
<dbReference type="STRING" id="477974.Daud_1616"/>
<dbReference type="PROSITE" id="PS50106">
    <property type="entry name" value="PDZ"/>
    <property type="match status" value="1"/>
</dbReference>
<evidence type="ECO:0000256" key="1">
    <source>
        <dbReference type="SAM" id="Phobius"/>
    </source>
</evidence>
<dbReference type="InterPro" id="IPR008763">
    <property type="entry name" value="Peptidase_S55"/>
</dbReference>
<evidence type="ECO:0000313" key="4">
    <source>
        <dbReference type="EMBL" id="ACA60118.1"/>
    </source>
</evidence>
<dbReference type="EMBL" id="CP000860">
    <property type="protein sequence ID" value="ACA60118.1"/>
    <property type="molecule type" value="Genomic_DNA"/>
</dbReference>
<keyword evidence="5" id="KW-1185">Reference proteome</keyword>
<keyword evidence="1" id="KW-1133">Transmembrane helix</keyword>
<dbReference type="PROSITE" id="PS51257">
    <property type="entry name" value="PROKAR_LIPOPROTEIN"/>
    <property type="match status" value="1"/>
</dbReference>
<dbReference type="NCBIfam" id="TIGR02860">
    <property type="entry name" value="spore_IV_B"/>
    <property type="match status" value="1"/>
</dbReference>
<dbReference type="InterPro" id="IPR014219">
    <property type="entry name" value="SpoIVB"/>
</dbReference>
<dbReference type="Pfam" id="PF17820">
    <property type="entry name" value="PDZ_6"/>
    <property type="match status" value="1"/>
</dbReference>
<dbReference type="KEGG" id="dau:Daud_1616"/>
<dbReference type="RefSeq" id="WP_012302699.1">
    <property type="nucleotide sequence ID" value="NC_010424.1"/>
</dbReference>
<dbReference type="InterPro" id="IPR001478">
    <property type="entry name" value="PDZ"/>
</dbReference>
<dbReference type="HOGENOM" id="CLU_035713_1_0_9"/>
<feature type="domain" description="PDZ" evidence="2">
    <location>
        <begin position="111"/>
        <end position="195"/>
    </location>
</feature>
<sequence>MPGSIRKRISQAGFIFFAILLIFGCFTPFSRSFFGLPVYQNILVGESVAPSLQVPGSLKSVLQWESDRPEAIRLLETGGSPVIREAGEYRLSLKLFGFIPLRHLTVSAVPEVKVLPGGQSIGVLLHSRGVIVIGEAPLESGEREYSPAYQAGIREGDVILSINGREVRCEADVREMVNEVGGNGERLAVRLKRNGVEFLVGVTPDYCERTGRYRVGLLVRDSAAGVGTLTFHDPKTGSYGALGHVITDGRSPQRLELTDGRIVEAEIRGVHPGMRGRPGEKLGAFAGEGSFTGSIDRNTTYGIFGTLEGNISNPYFREPIPVALLHHVRPGPAVMLTVLHDRQIERFNLMIEEVRPENGGDGKGLVIRIDDERLLERSGGIIQGMSGSPIIQNGRLVGAVTHVFINNPSRGYGVPIEWMLRESGLLKKPTEVSIQWRKVG</sequence>
<dbReference type="InterPro" id="IPR036034">
    <property type="entry name" value="PDZ_sf"/>
</dbReference>
<feature type="domain" description="Peptidase S55" evidence="3">
    <location>
        <begin position="196"/>
        <end position="435"/>
    </location>
</feature>
<name>B1I568_DESAP</name>
<evidence type="ECO:0000259" key="2">
    <source>
        <dbReference type="PROSITE" id="PS50106"/>
    </source>
</evidence>
<accession>B1I568</accession>
<dbReference type="SUPFAM" id="SSF50156">
    <property type="entry name" value="PDZ domain-like"/>
    <property type="match status" value="1"/>
</dbReference>
<dbReference type="eggNOG" id="COG0750">
    <property type="taxonomic scope" value="Bacteria"/>
</dbReference>
<reference evidence="4 5" key="2">
    <citation type="journal article" date="2008" name="Science">
        <title>Environmental genomics reveals a single-species ecosystem deep within Earth.</title>
        <authorList>
            <person name="Chivian D."/>
            <person name="Brodie E.L."/>
            <person name="Alm E.J."/>
            <person name="Culley D.E."/>
            <person name="Dehal P.S."/>
            <person name="Desantis T.Z."/>
            <person name="Gihring T.M."/>
            <person name="Lapidus A."/>
            <person name="Lin L.H."/>
            <person name="Lowry S.R."/>
            <person name="Moser D.P."/>
            <person name="Richardson P.M."/>
            <person name="Southam G."/>
            <person name="Wanger G."/>
            <person name="Pratt L.M."/>
            <person name="Andersen G.L."/>
            <person name="Hazen T.C."/>
            <person name="Brockman F.J."/>
            <person name="Arkin A.P."/>
            <person name="Onstott T.C."/>
        </authorList>
    </citation>
    <scope>NUCLEOTIDE SEQUENCE [LARGE SCALE GENOMIC DNA]</scope>
    <source>
        <strain evidence="4 5">MP104C</strain>
    </source>
</reference>
<gene>
    <name evidence="4" type="ordered locus">Daud_1616</name>
</gene>
<organism evidence="4 5">
    <name type="scientific">Desulforudis audaxviator (strain MP104C)</name>
    <dbReference type="NCBI Taxonomy" id="477974"/>
    <lineage>
        <taxon>Bacteria</taxon>
        <taxon>Bacillati</taxon>
        <taxon>Bacillota</taxon>
        <taxon>Clostridia</taxon>
        <taxon>Thermoanaerobacterales</taxon>
        <taxon>Candidatus Desulforudaceae</taxon>
        <taxon>Candidatus Desulforudis</taxon>
    </lineage>
</organism>
<dbReference type="PROSITE" id="PS51494">
    <property type="entry name" value="SPOIVB"/>
    <property type="match status" value="1"/>
</dbReference>
<keyword evidence="1" id="KW-0812">Transmembrane</keyword>
<dbReference type="SUPFAM" id="SSF50494">
    <property type="entry name" value="Trypsin-like serine proteases"/>
    <property type="match status" value="2"/>
</dbReference>
<dbReference type="Proteomes" id="UP000008544">
    <property type="component" value="Chromosome"/>
</dbReference>
<reference evidence="5" key="1">
    <citation type="submission" date="2007-10" db="EMBL/GenBank/DDBJ databases">
        <title>Complete sequence of chromosome of Desulforudis audaxviator MP104C.</title>
        <authorList>
            <person name="Copeland A."/>
            <person name="Lucas S."/>
            <person name="Lapidus A."/>
            <person name="Barry K."/>
            <person name="Glavina del Rio T."/>
            <person name="Dalin E."/>
            <person name="Tice H."/>
            <person name="Bruce D."/>
            <person name="Pitluck S."/>
            <person name="Lowry S.R."/>
            <person name="Larimer F."/>
            <person name="Land M.L."/>
            <person name="Hauser L."/>
            <person name="Kyrpides N."/>
            <person name="Ivanova N.N."/>
            <person name="Richardson P."/>
        </authorList>
    </citation>
    <scope>NUCLEOTIDE SEQUENCE [LARGE SCALE GENOMIC DNA]</scope>
    <source>
        <strain evidence="5">MP104C</strain>
    </source>
</reference>
<evidence type="ECO:0000259" key="3">
    <source>
        <dbReference type="PROSITE" id="PS51494"/>
    </source>
</evidence>
<feature type="transmembrane region" description="Helical" evidence="1">
    <location>
        <begin position="12"/>
        <end position="30"/>
    </location>
</feature>
<dbReference type="Pfam" id="PF05580">
    <property type="entry name" value="Peptidase_S55"/>
    <property type="match status" value="1"/>
</dbReference>
<dbReference type="AlphaFoldDB" id="B1I568"/>
<dbReference type="InterPro" id="IPR041489">
    <property type="entry name" value="PDZ_6"/>
</dbReference>
<keyword evidence="1" id="KW-0472">Membrane</keyword>
<evidence type="ECO:0000313" key="5">
    <source>
        <dbReference type="Proteomes" id="UP000008544"/>
    </source>
</evidence>
<protein>
    <submittedName>
        <fullName evidence="4">Peptidase S55, SpoIVB</fullName>
    </submittedName>
</protein>
<dbReference type="Gene3D" id="2.30.42.10">
    <property type="match status" value="1"/>
</dbReference>